<dbReference type="Gene3D" id="3.40.190.10">
    <property type="entry name" value="Periplasmic binding protein-like II"/>
    <property type="match status" value="2"/>
</dbReference>
<reference evidence="1 2" key="1">
    <citation type="submission" date="2019-10" db="EMBL/GenBank/DDBJ databases">
        <title>Pseudoalteromonas rubra S4059.</title>
        <authorList>
            <person name="Paulsen S."/>
            <person name="Wang X."/>
        </authorList>
    </citation>
    <scope>NUCLEOTIDE SEQUENCE [LARGE SCALE GENOMIC DNA]</scope>
    <source>
        <strain evidence="1 2">S4059</strain>
    </source>
</reference>
<evidence type="ECO:0000313" key="2">
    <source>
        <dbReference type="Proteomes" id="UP000305729"/>
    </source>
</evidence>
<evidence type="ECO:0000313" key="1">
    <source>
        <dbReference type="EMBL" id="QPB83208.1"/>
    </source>
</evidence>
<name>A0A5S3UWT0_9GAMM</name>
<dbReference type="Proteomes" id="UP000305729">
    <property type="component" value="Chromosome 1"/>
</dbReference>
<accession>A0A5S3UWT0</accession>
<proteinExistence type="predicted"/>
<dbReference type="SUPFAM" id="SSF53850">
    <property type="entry name" value="Periplasmic binding protein-like II"/>
    <property type="match status" value="1"/>
</dbReference>
<gene>
    <name evidence="1" type="ORF">CWC22_009490</name>
</gene>
<protein>
    <submittedName>
        <fullName evidence="1">Transporter substrate-binding domain-containing protein</fullName>
    </submittedName>
</protein>
<dbReference type="EMBL" id="CP045429">
    <property type="protein sequence ID" value="QPB83208.1"/>
    <property type="molecule type" value="Genomic_DNA"/>
</dbReference>
<dbReference type="AlphaFoldDB" id="A0A5S3UWT0"/>
<dbReference type="PANTHER" id="PTHR38834:SF3">
    <property type="entry name" value="SOLUTE-BINDING PROTEIN FAMILY 3_N-TERMINAL DOMAIN-CONTAINING PROTEIN"/>
    <property type="match status" value="1"/>
</dbReference>
<dbReference type="PANTHER" id="PTHR38834">
    <property type="entry name" value="PERIPLASMIC SUBSTRATE BINDING PROTEIN FAMILY 3"/>
    <property type="match status" value="1"/>
</dbReference>
<organism evidence="1 2">
    <name type="scientific">Pseudoalteromonas rubra</name>
    <dbReference type="NCBI Taxonomy" id="43658"/>
    <lineage>
        <taxon>Bacteria</taxon>
        <taxon>Pseudomonadati</taxon>
        <taxon>Pseudomonadota</taxon>
        <taxon>Gammaproteobacteria</taxon>
        <taxon>Alteromonadales</taxon>
        <taxon>Pseudoalteromonadaceae</taxon>
        <taxon>Pseudoalteromonas</taxon>
    </lineage>
</organism>
<sequence>MLIQPGQFLQSWINMQALYSFTLVLFLLFPMKIASQGASSFQLGNLRVVTEDLPPYQMSGKNGQIEGVAAEKVNRVLAALEITSNIEVMPWARAYKTALNEPGTLIFSIVRTPAREHLFHWLGVLMSTKTYLISLRERTDIQVETLSDLLDYKVGVKRDDVVYQFLSGKNMLDTIVVLPETFVTVKMLLRGRADIIAASPIHLDYMCEQIGCKRDDFNFLFELDELSNDFYLAANKLTPPDTILLLKQKLAELE</sequence>